<keyword evidence="3" id="KW-1185">Reference proteome</keyword>
<dbReference type="GeneID" id="54548562"/>
<accession>A0A6A6JRE3</accession>
<dbReference type="GO" id="GO:0003824">
    <property type="term" value="F:catalytic activity"/>
    <property type="evidence" value="ECO:0007669"/>
    <property type="project" value="UniProtKB-ARBA"/>
</dbReference>
<dbReference type="InterPro" id="IPR008928">
    <property type="entry name" value="6-hairpin_glycosidase_sf"/>
</dbReference>
<evidence type="ECO:0000313" key="3">
    <source>
        <dbReference type="Proteomes" id="UP000800097"/>
    </source>
</evidence>
<dbReference type="Gene3D" id="1.50.10.10">
    <property type="match status" value="1"/>
</dbReference>
<dbReference type="AlphaFoldDB" id="A0A6A6JRE3"/>
<feature type="chain" id="PRO_5025576248" description="Six-hairpin glycosidase" evidence="1">
    <location>
        <begin position="33"/>
        <end position="773"/>
    </location>
</feature>
<evidence type="ECO:0008006" key="4">
    <source>
        <dbReference type="Google" id="ProtNLM"/>
    </source>
</evidence>
<dbReference type="Proteomes" id="UP000800097">
    <property type="component" value="Unassembled WGS sequence"/>
</dbReference>
<reference evidence="2" key="1">
    <citation type="journal article" date="2020" name="Stud. Mycol.">
        <title>101 Dothideomycetes genomes: a test case for predicting lifestyles and emergence of pathogens.</title>
        <authorList>
            <person name="Haridas S."/>
            <person name="Albert R."/>
            <person name="Binder M."/>
            <person name="Bloem J."/>
            <person name="Labutti K."/>
            <person name="Salamov A."/>
            <person name="Andreopoulos B."/>
            <person name="Baker S."/>
            <person name="Barry K."/>
            <person name="Bills G."/>
            <person name="Bluhm B."/>
            <person name="Cannon C."/>
            <person name="Castanera R."/>
            <person name="Culley D."/>
            <person name="Daum C."/>
            <person name="Ezra D."/>
            <person name="Gonzalez J."/>
            <person name="Henrissat B."/>
            <person name="Kuo A."/>
            <person name="Liang C."/>
            <person name="Lipzen A."/>
            <person name="Lutzoni F."/>
            <person name="Magnuson J."/>
            <person name="Mondo S."/>
            <person name="Nolan M."/>
            <person name="Ohm R."/>
            <person name="Pangilinan J."/>
            <person name="Park H.-J."/>
            <person name="Ramirez L."/>
            <person name="Alfaro M."/>
            <person name="Sun H."/>
            <person name="Tritt A."/>
            <person name="Yoshinaga Y."/>
            <person name="Zwiers L.-H."/>
            <person name="Turgeon B."/>
            <person name="Goodwin S."/>
            <person name="Spatafora J."/>
            <person name="Crous P."/>
            <person name="Grigoriev I."/>
        </authorList>
    </citation>
    <scope>NUCLEOTIDE SEQUENCE</scope>
    <source>
        <strain evidence="2">CBS 379.55</strain>
    </source>
</reference>
<keyword evidence="1" id="KW-0732">Signal</keyword>
<gene>
    <name evidence="2" type="ORF">EI97DRAFT_373113</name>
</gene>
<sequence length="773" mass="87237">MFSSPSQGIRSTTLPLLPLLILLLLLPATITPNPITSTTKPKIDRESLIRHFNPILHASQPSHSPVQVGNGNFAFGADITGLQTFVPHNTLSSWGWHNSLLPTTTGATNGTSSSSPADFTGTEWWTHGRLVKYDIPSREQAELGEWLRANPHRIHLGRIGLWFGPARNVSSEEELEGKTQVVELYEGIIKSSFEMDGVQVQVETVAAPDEDTLGVRIRSSLVGRGELGVFFEYPYADGRSKFEAPFVGVWEAEAVGRHRTRLEELRRGKGRKKKGARIRHDLDATTYFTEISWEEGEVGIRRVSNLSHRYILSAPAREPSSSSPNTLTFTATFTPKDLNNISTPTTPTSSFKTIKHRVRKWWSNYWTTGAFLSLPISTSPAAYELQRRILLSQYLLAINCAAHDYPPQESGLVNNGWYGKFHLEMVFWHLAHWTVWDKWSLARRSLPGVYTRFLPSSFARAAKQGYEGARLGKMSDPTGRSAPGEINSLLIWQQGHPLWFAEMEYRRYPTGVTLRKWDAVITGVADFMADYAFWNSSTRVYDLGPPMYPVSENTDPNATVNAAFELAYWRFGLGVAVRWRERLGRRVPWKWRLVRENLARLPVEKDGEDGNDEEVYVLYEGVRDMWTTPSLTEDHPALLAINGVLRPDSESGYFNASVFANTVEKVYATWNFTHSYGWDFPLLAMTAARMGERKKAVEWLLHDEFRFDEVGMPVGGTRVPTPYFPASSGLLLAVGMMAGGWDGDEEEEESERMKTPGFPEDWDVVAEGFQRYI</sequence>
<dbReference type="EMBL" id="ML986488">
    <property type="protein sequence ID" value="KAF2278296.1"/>
    <property type="molecule type" value="Genomic_DNA"/>
</dbReference>
<dbReference type="OrthoDB" id="3534988at2759"/>
<evidence type="ECO:0000313" key="2">
    <source>
        <dbReference type="EMBL" id="KAF2278296.1"/>
    </source>
</evidence>
<organism evidence="2 3">
    <name type="scientific">Westerdykella ornata</name>
    <dbReference type="NCBI Taxonomy" id="318751"/>
    <lineage>
        <taxon>Eukaryota</taxon>
        <taxon>Fungi</taxon>
        <taxon>Dikarya</taxon>
        <taxon>Ascomycota</taxon>
        <taxon>Pezizomycotina</taxon>
        <taxon>Dothideomycetes</taxon>
        <taxon>Pleosporomycetidae</taxon>
        <taxon>Pleosporales</taxon>
        <taxon>Sporormiaceae</taxon>
        <taxon>Westerdykella</taxon>
    </lineage>
</organism>
<proteinExistence type="predicted"/>
<dbReference type="PROSITE" id="PS50890">
    <property type="entry name" value="PUA"/>
    <property type="match status" value="1"/>
</dbReference>
<name>A0A6A6JRE3_WESOR</name>
<dbReference type="RefSeq" id="XP_033655835.1">
    <property type="nucleotide sequence ID" value="XM_033795387.1"/>
</dbReference>
<evidence type="ECO:0000256" key="1">
    <source>
        <dbReference type="SAM" id="SignalP"/>
    </source>
</evidence>
<dbReference type="SUPFAM" id="SSF48208">
    <property type="entry name" value="Six-hairpin glycosidases"/>
    <property type="match status" value="1"/>
</dbReference>
<dbReference type="InterPro" id="IPR012341">
    <property type="entry name" value="6hp_glycosidase-like_sf"/>
</dbReference>
<feature type="signal peptide" evidence="1">
    <location>
        <begin position="1"/>
        <end position="32"/>
    </location>
</feature>
<protein>
    <recommendedName>
        <fullName evidence="4">Six-hairpin glycosidase</fullName>
    </recommendedName>
</protein>
<dbReference type="GO" id="GO:0005975">
    <property type="term" value="P:carbohydrate metabolic process"/>
    <property type="evidence" value="ECO:0007669"/>
    <property type="project" value="InterPro"/>
</dbReference>